<dbReference type="KEGG" id="ehx:EMIHUDRAFT_119124"/>
<evidence type="ECO:0000256" key="1">
    <source>
        <dbReference type="SAM" id="MobiDB-lite"/>
    </source>
</evidence>
<dbReference type="AlphaFoldDB" id="A0A0D3IXZ6"/>
<dbReference type="RefSeq" id="XP_005768560.1">
    <property type="nucleotide sequence ID" value="XM_005768503.1"/>
</dbReference>
<organism evidence="2 3">
    <name type="scientific">Emiliania huxleyi (strain CCMP1516)</name>
    <dbReference type="NCBI Taxonomy" id="280463"/>
    <lineage>
        <taxon>Eukaryota</taxon>
        <taxon>Haptista</taxon>
        <taxon>Haptophyta</taxon>
        <taxon>Prymnesiophyceae</taxon>
        <taxon>Isochrysidales</taxon>
        <taxon>Noelaerhabdaceae</taxon>
        <taxon>Emiliania</taxon>
    </lineage>
</organism>
<dbReference type="HOGENOM" id="CLU_477737_0_0_1"/>
<dbReference type="PaxDb" id="2903-EOD16131"/>
<sequence>MPLLEVRRDVCLAHYSCGGDVARLRLVRRSSLGAGASVLTRPGLTVAVASKHGTSLDWSNLAHWASACVLVAAAARSELPGLGRFGAALAARAAEAVWVALPQVASNRTACGGASGLPALVSRGEPSEMFALLALASARVAVEALGNGSAPSRAAAAAIGGKSVLLCRDIAPGPRAYTCFDALIRARWSDAALGGRHAMLDALEAVSGRAGAAARAATGEALRSQARALLGLPAAAPEAGGRRVIVLLTRRTQSAWVNRPSVARAVSLAARAAGVRFEDAGDAEDLGRGPGGCYGAAAQVRLWSRAWLVVSVAGAHEANAVWLACGSAGLLESLNCGHATGTYRALAAATGGRYAAASEVRQQGHRWLRSASRPLLDQACVHLGLRRGCRAEEVLAARPRLYERKNCTAQRRSDALYFNLPRVHDLEGGETADLLAALHRILGLSPPCCSPPAGGGAAAAAPPPGGPKAASHPSASAVSSMPAPPARGVSLRSPPPAAPSPWTVSRLDMISRACTGFTPAFTRSSSGRPLSRESEPRPPATSASSEPAQPIMLRKEARRWRSCSSSESGAL</sequence>
<dbReference type="EnsemblProtists" id="EOD16131">
    <property type="protein sequence ID" value="EOD16131"/>
    <property type="gene ID" value="EMIHUDRAFT_119124"/>
</dbReference>
<evidence type="ECO:0000313" key="3">
    <source>
        <dbReference type="Proteomes" id="UP000013827"/>
    </source>
</evidence>
<feature type="compositionally biased region" description="Polar residues" evidence="1">
    <location>
        <begin position="562"/>
        <end position="571"/>
    </location>
</feature>
<accession>A0A0D3IXZ6</accession>
<feature type="compositionally biased region" description="Low complexity" evidence="1">
    <location>
        <begin position="467"/>
        <end position="481"/>
    </location>
</feature>
<reference evidence="3" key="1">
    <citation type="journal article" date="2013" name="Nature">
        <title>Pan genome of the phytoplankton Emiliania underpins its global distribution.</title>
        <authorList>
            <person name="Read B.A."/>
            <person name="Kegel J."/>
            <person name="Klute M.J."/>
            <person name="Kuo A."/>
            <person name="Lefebvre S.C."/>
            <person name="Maumus F."/>
            <person name="Mayer C."/>
            <person name="Miller J."/>
            <person name="Monier A."/>
            <person name="Salamov A."/>
            <person name="Young J."/>
            <person name="Aguilar M."/>
            <person name="Claverie J.M."/>
            <person name="Frickenhaus S."/>
            <person name="Gonzalez K."/>
            <person name="Herman E.K."/>
            <person name="Lin Y.C."/>
            <person name="Napier J."/>
            <person name="Ogata H."/>
            <person name="Sarno A.F."/>
            <person name="Shmutz J."/>
            <person name="Schroeder D."/>
            <person name="de Vargas C."/>
            <person name="Verret F."/>
            <person name="von Dassow P."/>
            <person name="Valentin K."/>
            <person name="Van de Peer Y."/>
            <person name="Wheeler G."/>
            <person name="Dacks J.B."/>
            <person name="Delwiche C.F."/>
            <person name="Dyhrman S.T."/>
            <person name="Glockner G."/>
            <person name="John U."/>
            <person name="Richards T."/>
            <person name="Worden A.Z."/>
            <person name="Zhang X."/>
            <person name="Grigoriev I.V."/>
            <person name="Allen A.E."/>
            <person name="Bidle K."/>
            <person name="Borodovsky M."/>
            <person name="Bowler C."/>
            <person name="Brownlee C."/>
            <person name="Cock J.M."/>
            <person name="Elias M."/>
            <person name="Gladyshev V.N."/>
            <person name="Groth M."/>
            <person name="Guda C."/>
            <person name="Hadaegh A."/>
            <person name="Iglesias-Rodriguez M.D."/>
            <person name="Jenkins J."/>
            <person name="Jones B.M."/>
            <person name="Lawson T."/>
            <person name="Leese F."/>
            <person name="Lindquist E."/>
            <person name="Lobanov A."/>
            <person name="Lomsadze A."/>
            <person name="Malik S.B."/>
            <person name="Marsh M.E."/>
            <person name="Mackinder L."/>
            <person name="Mock T."/>
            <person name="Mueller-Roeber B."/>
            <person name="Pagarete A."/>
            <person name="Parker M."/>
            <person name="Probert I."/>
            <person name="Quesneville H."/>
            <person name="Raines C."/>
            <person name="Rensing S.A."/>
            <person name="Riano-Pachon D.M."/>
            <person name="Richier S."/>
            <person name="Rokitta S."/>
            <person name="Shiraiwa Y."/>
            <person name="Soanes D.M."/>
            <person name="van der Giezen M."/>
            <person name="Wahlund T.M."/>
            <person name="Williams B."/>
            <person name="Wilson W."/>
            <person name="Wolfe G."/>
            <person name="Wurch L.L."/>
        </authorList>
    </citation>
    <scope>NUCLEOTIDE SEQUENCE</scope>
</reference>
<feature type="region of interest" description="Disordered" evidence="1">
    <location>
        <begin position="452"/>
        <end position="502"/>
    </location>
</feature>
<keyword evidence="3" id="KW-1185">Reference proteome</keyword>
<evidence type="ECO:0000313" key="2">
    <source>
        <dbReference type="EnsemblProtists" id="EOD16131"/>
    </source>
</evidence>
<protein>
    <submittedName>
        <fullName evidence="2">Uncharacterized protein</fullName>
    </submittedName>
</protein>
<proteinExistence type="predicted"/>
<reference evidence="2" key="2">
    <citation type="submission" date="2024-10" db="UniProtKB">
        <authorList>
            <consortium name="EnsemblProtists"/>
        </authorList>
    </citation>
    <scope>IDENTIFICATION</scope>
</reference>
<dbReference type="Proteomes" id="UP000013827">
    <property type="component" value="Unassembled WGS sequence"/>
</dbReference>
<feature type="region of interest" description="Disordered" evidence="1">
    <location>
        <begin position="518"/>
        <end position="571"/>
    </location>
</feature>
<name>A0A0D3IXZ6_EMIH1</name>
<dbReference type="GeneID" id="17262280"/>